<feature type="domain" description="Alpha/beta hydrolase fold-3" evidence="2">
    <location>
        <begin position="98"/>
        <end position="307"/>
    </location>
</feature>
<evidence type="ECO:0000313" key="4">
    <source>
        <dbReference type="Proteomes" id="UP001363622"/>
    </source>
</evidence>
<gene>
    <name evidence="3" type="ORF">IWZ03DRAFT_302616</name>
</gene>
<organism evidence="3 4">
    <name type="scientific">Phyllosticta citriasiana</name>
    <dbReference type="NCBI Taxonomy" id="595635"/>
    <lineage>
        <taxon>Eukaryota</taxon>
        <taxon>Fungi</taxon>
        <taxon>Dikarya</taxon>
        <taxon>Ascomycota</taxon>
        <taxon>Pezizomycotina</taxon>
        <taxon>Dothideomycetes</taxon>
        <taxon>Dothideomycetes incertae sedis</taxon>
        <taxon>Botryosphaeriales</taxon>
        <taxon>Phyllostictaceae</taxon>
        <taxon>Phyllosticta</taxon>
    </lineage>
</organism>
<dbReference type="Gene3D" id="3.40.50.1820">
    <property type="entry name" value="alpha/beta hydrolase"/>
    <property type="match status" value="1"/>
</dbReference>
<name>A0ABR1KWK8_9PEZI</name>
<evidence type="ECO:0000259" key="2">
    <source>
        <dbReference type="Pfam" id="PF07859"/>
    </source>
</evidence>
<reference evidence="3 4" key="1">
    <citation type="submission" date="2024-04" db="EMBL/GenBank/DDBJ databases">
        <title>Phyllosticta paracitricarpa is synonymous to the EU quarantine fungus P. citricarpa based on phylogenomic analyses.</title>
        <authorList>
            <consortium name="Lawrence Berkeley National Laboratory"/>
            <person name="Van Ingen-Buijs V.A."/>
            <person name="Van Westerhoven A.C."/>
            <person name="Haridas S."/>
            <person name="Skiadas P."/>
            <person name="Martin F."/>
            <person name="Groenewald J.Z."/>
            <person name="Crous P.W."/>
            <person name="Seidl M.F."/>
        </authorList>
    </citation>
    <scope>NUCLEOTIDE SEQUENCE [LARGE SCALE GENOMIC DNA]</scope>
    <source>
        <strain evidence="3 4">CBS 123371</strain>
    </source>
</reference>
<evidence type="ECO:0000256" key="1">
    <source>
        <dbReference type="ARBA" id="ARBA00022801"/>
    </source>
</evidence>
<dbReference type="PANTHER" id="PTHR48081">
    <property type="entry name" value="AB HYDROLASE SUPERFAMILY PROTEIN C4A8.06C"/>
    <property type="match status" value="1"/>
</dbReference>
<keyword evidence="4" id="KW-1185">Reference proteome</keyword>
<evidence type="ECO:0000313" key="3">
    <source>
        <dbReference type="EMBL" id="KAK7523263.1"/>
    </source>
</evidence>
<dbReference type="PANTHER" id="PTHR48081:SF8">
    <property type="entry name" value="ALPHA_BETA HYDROLASE FOLD-3 DOMAIN-CONTAINING PROTEIN-RELATED"/>
    <property type="match status" value="1"/>
</dbReference>
<sequence length="336" mass="37535">MPEPRIPTTANRTTLAPSISTFLRLFPKLHLGGEEDFHAERRRHLEVFGIHAIPKEKVHSIHEVEFTAIRGPYGTIPIRVLYPKSGEDRRKKGESAALIYFHGGGYSIGSVDEFENGLRLLAECSGAQIYAVDYRLAPEFKFPTQIDEYSTVIDALMGDFGRIRGVHPDRVCGGGDSAGGNMTAAITLGRRDHGQKNLAAQFLLYPETRPPFDTPAAVENNSGFYLECNGIFSFADHYLPRGLAASYKYISPGMQSPEYLQDQPPVAVYTSGFDPLRDVGVEYASKLDQAGVRVRWYHYENLTHGWLQMTAWSEEAVQAVRDVGEEIKRLAYGNYI</sequence>
<protein>
    <submittedName>
        <fullName evidence="3">Lipase/esterase</fullName>
    </submittedName>
</protein>
<dbReference type="SUPFAM" id="SSF53474">
    <property type="entry name" value="alpha/beta-Hydrolases"/>
    <property type="match status" value="1"/>
</dbReference>
<accession>A0ABR1KWK8</accession>
<dbReference type="Proteomes" id="UP001363622">
    <property type="component" value="Unassembled WGS sequence"/>
</dbReference>
<comment type="caution">
    <text evidence="3">The sequence shown here is derived from an EMBL/GenBank/DDBJ whole genome shotgun (WGS) entry which is preliminary data.</text>
</comment>
<dbReference type="EMBL" id="JBBPHU010000001">
    <property type="protein sequence ID" value="KAK7523263.1"/>
    <property type="molecule type" value="Genomic_DNA"/>
</dbReference>
<dbReference type="InterPro" id="IPR013094">
    <property type="entry name" value="AB_hydrolase_3"/>
</dbReference>
<dbReference type="Pfam" id="PF07859">
    <property type="entry name" value="Abhydrolase_3"/>
    <property type="match status" value="1"/>
</dbReference>
<dbReference type="InterPro" id="IPR050300">
    <property type="entry name" value="GDXG_lipolytic_enzyme"/>
</dbReference>
<keyword evidence="1" id="KW-0378">Hydrolase</keyword>
<dbReference type="InterPro" id="IPR029058">
    <property type="entry name" value="AB_hydrolase_fold"/>
</dbReference>
<proteinExistence type="predicted"/>